<dbReference type="RefSeq" id="WP_170198856.1">
    <property type="nucleotide sequence ID" value="NZ_BMPV01000005.1"/>
</dbReference>
<keyword evidence="3" id="KW-1185">Reference proteome</keyword>
<protein>
    <submittedName>
        <fullName evidence="2">Uncharacterized protein</fullName>
    </submittedName>
</protein>
<evidence type="ECO:0000313" key="3">
    <source>
        <dbReference type="Proteomes" id="UP000319213"/>
    </source>
</evidence>
<dbReference type="Proteomes" id="UP000319213">
    <property type="component" value="Unassembled WGS sequence"/>
</dbReference>
<gene>
    <name evidence="2" type="ORF">FHX40_3284</name>
</gene>
<keyword evidence="1" id="KW-0812">Transmembrane</keyword>
<dbReference type="AlphaFoldDB" id="A0A543J142"/>
<name>A0A543J142_9ACTN</name>
<sequence>MTAEHEDDEDRGARFDRRMRLIWASIIVAFIALTALQLLGVVRPK</sequence>
<evidence type="ECO:0000313" key="2">
    <source>
        <dbReference type="EMBL" id="TQM76540.1"/>
    </source>
</evidence>
<evidence type="ECO:0000256" key="1">
    <source>
        <dbReference type="SAM" id="Phobius"/>
    </source>
</evidence>
<keyword evidence="1" id="KW-0472">Membrane</keyword>
<accession>A0A543J142</accession>
<comment type="caution">
    <text evidence="2">The sequence shown here is derived from an EMBL/GenBank/DDBJ whole genome shotgun (WGS) entry which is preliminary data.</text>
</comment>
<organism evidence="2 3">
    <name type="scientific">Thermopolyspora flexuosa</name>
    <dbReference type="NCBI Taxonomy" id="103836"/>
    <lineage>
        <taxon>Bacteria</taxon>
        <taxon>Bacillati</taxon>
        <taxon>Actinomycetota</taxon>
        <taxon>Actinomycetes</taxon>
        <taxon>Streptosporangiales</taxon>
        <taxon>Streptosporangiaceae</taxon>
        <taxon>Thermopolyspora</taxon>
    </lineage>
</organism>
<dbReference type="EMBL" id="VFPQ01000001">
    <property type="protein sequence ID" value="TQM76540.1"/>
    <property type="molecule type" value="Genomic_DNA"/>
</dbReference>
<reference evidence="2 3" key="1">
    <citation type="submission" date="2019-06" db="EMBL/GenBank/DDBJ databases">
        <title>Sequencing the genomes of 1000 actinobacteria strains.</title>
        <authorList>
            <person name="Klenk H.-P."/>
        </authorList>
    </citation>
    <scope>NUCLEOTIDE SEQUENCE [LARGE SCALE GENOMIC DNA]</scope>
    <source>
        <strain evidence="2 3">DSM 43186</strain>
    </source>
</reference>
<keyword evidence="1" id="KW-1133">Transmembrane helix</keyword>
<proteinExistence type="predicted"/>
<feature type="transmembrane region" description="Helical" evidence="1">
    <location>
        <begin position="21"/>
        <end position="42"/>
    </location>
</feature>